<dbReference type="InterPro" id="IPR011041">
    <property type="entry name" value="Quinoprot_gluc/sorb_DH_b-prop"/>
</dbReference>
<dbReference type="SUPFAM" id="SSF50952">
    <property type="entry name" value="Soluble quinoprotein glucose dehydrogenase"/>
    <property type="match status" value="1"/>
</dbReference>
<dbReference type="InterPro" id="IPR012938">
    <property type="entry name" value="Glc/Sorbosone_DH"/>
</dbReference>
<keyword evidence="3" id="KW-1185">Reference proteome</keyword>
<name>A0A5R9IP99_9GAMM</name>
<accession>A0A5R9IP99</accession>
<dbReference type="PANTHER" id="PTHR19328:SF75">
    <property type="entry name" value="ALDOSE SUGAR DEHYDROGENASE YLII"/>
    <property type="match status" value="1"/>
</dbReference>
<dbReference type="Gene3D" id="2.120.10.30">
    <property type="entry name" value="TolB, C-terminal domain"/>
    <property type="match status" value="1"/>
</dbReference>
<dbReference type="InterPro" id="IPR011042">
    <property type="entry name" value="6-blade_b-propeller_TolB-like"/>
</dbReference>
<protein>
    <submittedName>
        <fullName evidence="2">PQQ-dependent sugar dehydrogenase</fullName>
    </submittedName>
</protein>
<dbReference type="PANTHER" id="PTHR19328">
    <property type="entry name" value="HEDGEHOG-INTERACTING PROTEIN"/>
    <property type="match status" value="1"/>
</dbReference>
<sequence>MGAKGVSKIAWFSQRKATSFSYPNKRLQRKQFFNDFVLSLCAFFSMHANGAEPDKDYRVQTLATELRSPWSMVELPGGIWLITERDGHVVIAQGAEQSRVNLGLDGLYVAGQGGLLDIVLSPDFHTTNDVIFTYAQGEQKANRLVVVKARFNGSGFSQPEIVYQVATDKGTPQHYAGRALILPNNTLMLSSGDGFDYREQAQVISSQLGKVLRINLDGSIPKDNPFMAHQHPAAHAVFSLGHRNPQGLVYDYDTKQIVSHEHGPAGGDELNYLHAGTNYGWPVITHGKDYSQARISPFTDYEGMQKPTVDWTPSIAPSGMAYYGTQQTAFPSLQKHVLITTLVDRKLYAVDLANGTFTRSHVFPEIAGRLRDVWITQAGNIAVLTDGDGAKLQLITPRR</sequence>
<feature type="domain" description="Glucose/Sorbosone dehydrogenase" evidence="1">
    <location>
        <begin position="66"/>
        <end position="392"/>
    </location>
</feature>
<dbReference type="Pfam" id="PF07995">
    <property type="entry name" value="GSDH"/>
    <property type="match status" value="1"/>
</dbReference>
<gene>
    <name evidence="2" type="ORF">FE810_09140</name>
</gene>
<evidence type="ECO:0000259" key="1">
    <source>
        <dbReference type="Pfam" id="PF07995"/>
    </source>
</evidence>
<evidence type="ECO:0000313" key="3">
    <source>
        <dbReference type="Proteomes" id="UP000307790"/>
    </source>
</evidence>
<comment type="caution">
    <text evidence="2">The sequence shown here is derived from an EMBL/GenBank/DDBJ whole genome shotgun (WGS) entry which is preliminary data.</text>
</comment>
<dbReference type="OrthoDB" id="9770043at2"/>
<dbReference type="AlphaFoldDB" id="A0A5R9IP99"/>
<dbReference type="Proteomes" id="UP000307790">
    <property type="component" value="Unassembled WGS sequence"/>
</dbReference>
<organism evidence="2 3">
    <name type="scientific">Thalassotalea litorea</name>
    <dbReference type="NCBI Taxonomy" id="2020715"/>
    <lineage>
        <taxon>Bacteria</taxon>
        <taxon>Pseudomonadati</taxon>
        <taxon>Pseudomonadota</taxon>
        <taxon>Gammaproteobacteria</taxon>
        <taxon>Alteromonadales</taxon>
        <taxon>Colwelliaceae</taxon>
        <taxon>Thalassotalea</taxon>
    </lineage>
</organism>
<reference evidence="2 3" key="1">
    <citation type="submission" date="2019-05" db="EMBL/GenBank/DDBJ databases">
        <title>Genome sequences of Thalassotalea litorea 1K03283.</title>
        <authorList>
            <person name="Zhang D."/>
        </authorList>
    </citation>
    <scope>NUCLEOTIDE SEQUENCE [LARGE SCALE GENOMIC DNA]</scope>
    <source>
        <strain evidence="2 3">MCCC 1K03283</strain>
    </source>
</reference>
<evidence type="ECO:0000313" key="2">
    <source>
        <dbReference type="EMBL" id="TLU65081.1"/>
    </source>
</evidence>
<dbReference type="EMBL" id="VCBC01000008">
    <property type="protein sequence ID" value="TLU65081.1"/>
    <property type="molecule type" value="Genomic_DNA"/>
</dbReference>
<proteinExistence type="predicted"/>